<proteinExistence type="predicted"/>
<dbReference type="EMBL" id="CP021056">
    <property type="protein sequence ID" value="QXE24431.1"/>
    <property type="molecule type" value="Genomic_DNA"/>
</dbReference>
<dbReference type="RefSeq" id="WP_190601311.1">
    <property type="nucleotide sequence ID" value="NZ_CP021056.1"/>
</dbReference>
<sequence length="288" mass="32823">MSTKFTGKIHRITIKQGKAPYGFIAPDTPIPGHKGKIRFFGDKLVGTTIDQLEIGNLVEFSLKEWKKRFGSVEKVAEDVKIINYSNLGSSDSLNSNKLFISSKNRDKVSLFSNLNVKDFKLRIITALGLGTGISDPAEFEDYSFMLLRLLGIHNLYQYDKKSQAGKADGFFIVGSLAVMYDCTLRKNFEEHKKEQIENYVNKLKNSQITIDVKITDGRIKKKTLQIQGKNRQVWIITQNQTREFYDVDGIRVKEVSIQDLLKVFNKRLHSDSFEEDELSANLAVIDKT</sequence>
<gene>
    <name evidence="1" type="ORF">B6N60_03136</name>
</gene>
<dbReference type="AlphaFoldDB" id="A0A975TAL7"/>
<dbReference type="Proteomes" id="UP000683511">
    <property type="component" value="Chromosome"/>
</dbReference>
<keyword evidence="2" id="KW-1185">Reference proteome</keyword>
<dbReference type="KEGG" id="rsin:B6N60_03136"/>
<protein>
    <submittedName>
        <fullName evidence="1">Uncharacterized protein</fullName>
    </submittedName>
</protein>
<accession>A0A975TAL7</accession>
<reference evidence="1" key="1">
    <citation type="submission" date="2017-04" db="EMBL/GenBank/DDBJ databases">
        <title>Genome deletions in a multicellular cyanobacterial endosymbiont for morphological adaptation in marine diatoms.</title>
        <authorList>
            <person name="Wang Y."/>
            <person name="Gao H."/>
            <person name="Li R."/>
            <person name="Xu X."/>
        </authorList>
    </citation>
    <scope>NUCLEOTIDE SEQUENCE</scope>
    <source>
        <strain evidence="1">FACHB 800</strain>
    </source>
</reference>
<name>A0A975TAL7_9NOST</name>
<evidence type="ECO:0000313" key="2">
    <source>
        <dbReference type="Proteomes" id="UP000683511"/>
    </source>
</evidence>
<evidence type="ECO:0000313" key="1">
    <source>
        <dbReference type="EMBL" id="QXE24431.1"/>
    </source>
</evidence>
<organism evidence="1 2">
    <name type="scientific">Richelia sinica FACHB-800</name>
    <dbReference type="NCBI Taxonomy" id="1357546"/>
    <lineage>
        <taxon>Bacteria</taxon>
        <taxon>Bacillati</taxon>
        <taxon>Cyanobacteriota</taxon>
        <taxon>Cyanophyceae</taxon>
        <taxon>Nostocales</taxon>
        <taxon>Nostocaceae</taxon>
        <taxon>Richelia</taxon>
    </lineage>
</organism>